<feature type="coiled-coil region" evidence="8">
    <location>
        <begin position="834"/>
        <end position="868"/>
    </location>
</feature>
<dbReference type="GO" id="GO:0008270">
    <property type="term" value="F:zinc ion binding"/>
    <property type="evidence" value="ECO:0007669"/>
    <property type="project" value="UniProtKB-KW"/>
</dbReference>
<feature type="repeat" description="ANK" evidence="6">
    <location>
        <begin position="438"/>
        <end position="459"/>
    </location>
</feature>
<dbReference type="PROSITE" id="PS50178">
    <property type="entry name" value="ZF_FYVE"/>
    <property type="match status" value="1"/>
</dbReference>
<dbReference type="InterPro" id="IPR000306">
    <property type="entry name" value="Znf_FYVE"/>
</dbReference>
<dbReference type="CDD" id="cd15728">
    <property type="entry name" value="FYVE_ANFY1"/>
    <property type="match status" value="1"/>
</dbReference>
<feature type="domain" description="FYVE-type" evidence="10">
    <location>
        <begin position="740"/>
        <end position="800"/>
    </location>
</feature>
<dbReference type="PANTHER" id="PTHR24198:SF165">
    <property type="entry name" value="ANKYRIN REPEAT-CONTAINING PROTEIN-RELATED"/>
    <property type="match status" value="1"/>
</dbReference>
<sequence length="1655" mass="182710">MNSNDTPLHLIAGGSIKDSCTIVNKLLEKDVNINAQNKQGLTALHVAIMSNNDPVFSLLLEQPLVDINLKSNDEHTPLYYALVKYQSGDRSPESYASRLIKKGAKTNPIYLKNGNSLLQTLIMEGAEDAAIFLSNYDNNLDHVNENGESVIHTACLKNCPLLVNSLLSCGMNANLLTNDLMRSPLHYAVLGNSADCIKCFIKTNETLIAGNKEVMINFNLKDINGDTPLSLSLNENRKDLLPLLMEGKGDINIRNSRDLTLLHQAILNEDSDTALFLLEHGADVNAITSDGETPLQLAIHCRLPEVVDALCSEGVDMSAPDRTGNCPLWVALDSNQENIASILVRHGADTDCWGPGPEGCRQTLLHKAIEENRESIAIFLIQSGCDLDSPQLPGPNGAGAEIAKEKASPLHMCCQWGLQTVIQALIEHGANIDSRDVDGKTPLHIAIENQHAAIINLLLCVPNIDLSLRDRKGSSPFATALTVRNNKAAQAILDRFPSAAEQFDSKGNNFLHTAIKRGDKESILFLLSIHVDVNSRVQDPTLITPLHLMAKYGDEMLVRSLIIAGARIEDRDAQKNTALHVAAEAGNAEVASGLIQSGIDVDACNHDGDNALHIAVREGHLNVVKVLLTESNIDAEHLNIKGRNPLHELCRCGKENAAAICDFFLECMPEYPINKPDLDGNTPLLLAYMKGNGNLCRILVKANACLAAENNERVTIFNYQVATKQLLYRLLDQLSQQVPWTQTDMCQECGKNFTVTIRKHHCRHCGRILCSKCSNQEVPIIKFGENKPVRVCKVCFDVLKTGLQIWNACNLVRNKCRNVKKRTLKGNIMAHVETTKLMNHLALLKQEYTKLQERYDDLEKKYGNLSAATGNFSKDTSADQFLEYIDNLYNSKTYSDLKIKLASRIIPGHKLVLNARSDFWNEDVLGPIDILDWSNIEDEVSEAILFWIYKDKIQLKSDDVTIKVIQKACEYKLHGLLKRCERDLITNVSVENCVKLYSVAEQVGAVKLKEYCSEAISIYWNDLKSIDFEHMSGPLLYEMLKSKTQFPLHSAVRLLREDVVFLYLVDNSTKLNNSINTWDPNGELPLDLALRAHNFNIASTLLQYNADINLLDSEGDTLLHRTIKREDPSSVLFILQNKQCDVSLCTMNSNDTPLHLIAGGSIKDSCTIVNKLLEKDVNINAQNKQGLTALHVAIMSNNDPVFSLLLEQPLVDINLKSNDEHTPLYYALVKYQSGDRSPESYASRLIKKGAKTNPIYLKNGNSLLQTLIMEGAEDAAIFLSNYDNNLDHVNENGESVIHTACLKNCPLLVNSLLSCGMNANLLTNDLMRSPLHYAVLGNSADCIKCFIKTNETLIAGNKEVMINFNLKDINGDTPLSLSLNENRKDLLPLLMEGKGDINIRNSRDLTLLHQAILNEDSDTALFLLEHGADVNAITSDGETPLQLAIHCRLPEVVDALCSEGVDMSAPDRTGNCPLWVALDSNQENIASILVRHGADTDCWGPGPEGCRQTLLHKAIEENRESIAIFLIQSGCDLDSPQLPGPNGAGAEIAKEKASPLHMCCQWGLQTVIQALIEHGANIDSRDVDGKTPLHIAIENQHAAIINLLLCVPNIDLSLRDRKGSSPFATALTVRNNKAAQAILDRFPSAAEQVLTNLFL</sequence>
<evidence type="ECO:0000259" key="10">
    <source>
        <dbReference type="PROSITE" id="PS50178"/>
    </source>
</evidence>
<keyword evidence="8" id="KW-0175">Coiled coil</keyword>
<dbReference type="SMART" id="SM00248">
    <property type="entry name" value="ANK"/>
    <property type="match status" value="36"/>
</dbReference>
<dbReference type="SUPFAM" id="SSF54695">
    <property type="entry name" value="POZ domain"/>
    <property type="match status" value="1"/>
</dbReference>
<feature type="repeat" description="ANK" evidence="6">
    <location>
        <begin position="290"/>
        <end position="322"/>
    </location>
</feature>
<dbReference type="Gene3D" id="1.25.40.20">
    <property type="entry name" value="Ankyrin repeat-containing domain"/>
    <property type="match status" value="7"/>
</dbReference>
<dbReference type="InterPro" id="IPR017455">
    <property type="entry name" value="Znf_FYVE-rel"/>
</dbReference>
<feature type="repeat" description="ANK" evidence="6">
    <location>
        <begin position="257"/>
        <end position="289"/>
    </location>
</feature>
<reference evidence="12" key="1">
    <citation type="submission" date="2025-08" db="UniProtKB">
        <authorList>
            <consortium name="RefSeq"/>
        </authorList>
    </citation>
    <scope>IDENTIFICATION</scope>
    <source>
        <tissue evidence="12">Entire body</tissue>
    </source>
</reference>
<evidence type="ECO:0000313" key="11">
    <source>
        <dbReference type="Proteomes" id="UP000192223"/>
    </source>
</evidence>
<dbReference type="OrthoDB" id="2306477at2759"/>
<keyword evidence="5 6" id="KW-0040">ANK repeat</keyword>
<dbReference type="InterPro" id="IPR049764">
    <property type="entry name" value="ANFY1_FYVE"/>
</dbReference>
<feature type="repeat" description="ANK" evidence="6">
    <location>
        <begin position="506"/>
        <end position="538"/>
    </location>
</feature>
<feature type="repeat" description="ANK" evidence="6">
    <location>
        <begin position="1081"/>
        <end position="1113"/>
    </location>
</feature>
<feature type="repeat" description="ANK" evidence="6">
    <location>
        <begin position="607"/>
        <end position="628"/>
    </location>
</feature>
<dbReference type="SMART" id="SM00064">
    <property type="entry name" value="FYVE"/>
    <property type="match status" value="1"/>
</dbReference>
<dbReference type="SUPFAM" id="SSF48403">
    <property type="entry name" value="Ankyrin repeat"/>
    <property type="match status" value="6"/>
</dbReference>
<keyword evidence="2" id="KW-0677">Repeat</keyword>
<dbReference type="SUPFAM" id="SSF57903">
    <property type="entry name" value="FYVE/PHD zinc finger"/>
    <property type="match status" value="1"/>
</dbReference>
<evidence type="ECO:0000313" key="12">
    <source>
        <dbReference type="RefSeq" id="XP_025829118.1"/>
    </source>
</evidence>
<dbReference type="GeneID" id="108739606"/>
<dbReference type="InterPro" id="IPR000210">
    <property type="entry name" value="BTB/POZ_dom"/>
</dbReference>
<evidence type="ECO:0000256" key="1">
    <source>
        <dbReference type="ARBA" id="ARBA00022723"/>
    </source>
</evidence>
<feature type="repeat" description="ANK" evidence="6">
    <location>
        <begin position="679"/>
        <end position="711"/>
    </location>
</feature>
<dbReference type="RefSeq" id="XP_025829118.1">
    <property type="nucleotide sequence ID" value="XM_025973333.1"/>
</dbReference>
<dbReference type="PANTHER" id="PTHR24198">
    <property type="entry name" value="ANKYRIN REPEAT AND PROTEIN KINASE DOMAIN-CONTAINING PROTEIN"/>
    <property type="match status" value="1"/>
</dbReference>
<dbReference type="InterPro" id="IPR049763">
    <property type="entry name" value="ANKFY1_BACK"/>
</dbReference>
<dbReference type="InterPro" id="IPR013083">
    <property type="entry name" value="Znf_RING/FYVE/PHD"/>
</dbReference>
<feature type="repeat" description="ANK" evidence="6">
    <location>
        <begin position="224"/>
        <end position="256"/>
    </location>
</feature>
<feature type="repeat" description="ANK" evidence="6">
    <location>
        <begin position="1436"/>
        <end position="1468"/>
    </location>
</feature>
<protein>
    <submittedName>
        <fullName evidence="12">Rabankyrin-5</fullName>
    </submittedName>
</protein>
<proteinExistence type="predicted"/>
<dbReference type="InterPro" id="IPR011011">
    <property type="entry name" value="Znf_FYVE_PHD"/>
</dbReference>
<keyword evidence="11" id="KW-1185">Reference proteome</keyword>
<dbReference type="Pfam" id="PF00651">
    <property type="entry name" value="BTB"/>
    <property type="match status" value="1"/>
</dbReference>
<evidence type="ECO:0000256" key="5">
    <source>
        <dbReference type="ARBA" id="ARBA00023043"/>
    </source>
</evidence>
<feature type="repeat" description="ANK" evidence="6">
    <location>
        <begin position="1149"/>
        <end position="1184"/>
    </location>
</feature>
<dbReference type="Gene3D" id="3.30.710.10">
    <property type="entry name" value="Potassium Channel Kv1.1, Chain A"/>
    <property type="match status" value="1"/>
</dbReference>
<dbReference type="InterPro" id="IPR011333">
    <property type="entry name" value="SKP1/BTB/POZ_sf"/>
</dbReference>
<dbReference type="PROSITE" id="PS50097">
    <property type="entry name" value="BTB"/>
    <property type="match status" value="1"/>
</dbReference>
<gene>
    <name evidence="12" type="primary">LOC108739606</name>
</gene>
<dbReference type="Pfam" id="PF01363">
    <property type="entry name" value="FYVE"/>
    <property type="match status" value="1"/>
</dbReference>
<evidence type="ECO:0000256" key="6">
    <source>
        <dbReference type="PROSITE-ProRule" id="PRU00023"/>
    </source>
</evidence>
<evidence type="ECO:0000256" key="3">
    <source>
        <dbReference type="ARBA" id="ARBA00022771"/>
    </source>
</evidence>
<dbReference type="Gene3D" id="3.30.40.10">
    <property type="entry name" value="Zinc/RING finger domain, C3HC4 (zinc finger)"/>
    <property type="match status" value="1"/>
</dbReference>
<dbReference type="PROSITE" id="PS50088">
    <property type="entry name" value="ANK_REPEAT"/>
    <property type="match status" value="18"/>
</dbReference>
<feature type="repeat" description="ANK" evidence="6">
    <location>
        <begin position="1370"/>
        <end position="1402"/>
    </location>
</feature>
<dbReference type="Proteomes" id="UP000192223">
    <property type="component" value="Unplaced"/>
</dbReference>
<evidence type="ECO:0000256" key="8">
    <source>
        <dbReference type="SAM" id="Coils"/>
    </source>
</evidence>
<dbReference type="PROSITE" id="PS50297">
    <property type="entry name" value="ANK_REP_REGION"/>
    <property type="match status" value="14"/>
</dbReference>
<evidence type="ECO:0000256" key="2">
    <source>
        <dbReference type="ARBA" id="ARBA00022737"/>
    </source>
</evidence>
<evidence type="ECO:0000259" key="9">
    <source>
        <dbReference type="PROSITE" id="PS50097"/>
    </source>
</evidence>
<feature type="repeat" description="ANK" evidence="6">
    <location>
        <begin position="1551"/>
        <end position="1583"/>
    </location>
</feature>
<dbReference type="CDD" id="cd18501">
    <property type="entry name" value="BACK_ANKFY1_Rank5"/>
    <property type="match status" value="1"/>
</dbReference>
<feature type="domain" description="BTB" evidence="9">
    <location>
        <begin position="895"/>
        <end position="957"/>
    </location>
</feature>
<feature type="repeat" description="ANK" evidence="6">
    <location>
        <begin position="1403"/>
        <end position="1435"/>
    </location>
</feature>
<feature type="repeat" description="ANK" evidence="6">
    <location>
        <begin position="405"/>
        <end position="437"/>
    </location>
</feature>
<feature type="repeat" description="ANK" evidence="6">
    <location>
        <begin position="1584"/>
        <end position="1605"/>
    </location>
</feature>
<keyword evidence="4" id="KW-0862">Zinc</keyword>
<dbReference type="PRINTS" id="PR01415">
    <property type="entry name" value="ANKYRIN"/>
</dbReference>
<accession>A0A7F5R2A1</accession>
<dbReference type="InterPro" id="IPR036770">
    <property type="entry name" value="Ankyrin_rpt-contain_sf"/>
</dbReference>
<feature type="repeat" description="ANK" evidence="6">
    <location>
        <begin position="574"/>
        <end position="606"/>
    </location>
</feature>
<dbReference type="KEGG" id="apln:108739606"/>
<dbReference type="Pfam" id="PF12796">
    <property type="entry name" value="Ank_2"/>
    <property type="match status" value="9"/>
</dbReference>
<keyword evidence="1" id="KW-0479">Metal-binding</keyword>
<evidence type="ECO:0000256" key="4">
    <source>
        <dbReference type="ARBA" id="ARBA00022833"/>
    </source>
</evidence>
<feature type="repeat" description="ANK" evidence="6">
    <location>
        <begin position="3"/>
        <end position="38"/>
    </location>
</feature>
<dbReference type="InParanoid" id="A0A7F5R2A1"/>
<organism evidence="11 12">
    <name type="scientific">Agrilus planipennis</name>
    <name type="common">Emerald ash borer</name>
    <name type="synonym">Agrilus marcopoli</name>
    <dbReference type="NCBI Taxonomy" id="224129"/>
    <lineage>
        <taxon>Eukaryota</taxon>
        <taxon>Metazoa</taxon>
        <taxon>Ecdysozoa</taxon>
        <taxon>Arthropoda</taxon>
        <taxon>Hexapoda</taxon>
        <taxon>Insecta</taxon>
        <taxon>Pterygota</taxon>
        <taxon>Neoptera</taxon>
        <taxon>Endopterygota</taxon>
        <taxon>Coleoptera</taxon>
        <taxon>Polyphaga</taxon>
        <taxon>Elateriformia</taxon>
        <taxon>Buprestoidea</taxon>
        <taxon>Buprestidae</taxon>
        <taxon>Agrilinae</taxon>
        <taxon>Agrilus</taxon>
    </lineage>
</organism>
<feature type="non-terminal residue" evidence="12">
    <location>
        <position position="1655"/>
    </location>
</feature>
<evidence type="ECO:0000256" key="7">
    <source>
        <dbReference type="PROSITE-ProRule" id="PRU00091"/>
    </source>
</evidence>
<dbReference type="InterPro" id="IPR002110">
    <property type="entry name" value="Ankyrin_rpt"/>
</dbReference>
<name>A0A7F5R2A1_AGRPL</name>
<feature type="repeat" description="ANK" evidence="6">
    <location>
        <begin position="541"/>
        <end position="573"/>
    </location>
</feature>
<keyword evidence="3 7" id="KW-0863">Zinc-finger</keyword>